<keyword evidence="4" id="KW-1185">Reference proteome</keyword>
<feature type="chain" id="PRO_5022954982" evidence="1">
    <location>
        <begin position="23"/>
        <end position="230"/>
    </location>
</feature>
<dbReference type="EMBL" id="VOLT01000005">
    <property type="protein sequence ID" value="TWX67911.1"/>
    <property type="molecule type" value="Genomic_DNA"/>
</dbReference>
<dbReference type="InterPro" id="IPR013424">
    <property type="entry name" value="Ice-binding_C"/>
</dbReference>
<name>A0A5C6QGK6_9GAMM</name>
<feature type="domain" description="Ice-binding protein C-terminal" evidence="2">
    <location>
        <begin position="204"/>
        <end position="225"/>
    </location>
</feature>
<dbReference type="AlphaFoldDB" id="A0A5C6QGK6"/>
<dbReference type="Proteomes" id="UP000321822">
    <property type="component" value="Unassembled WGS sequence"/>
</dbReference>
<evidence type="ECO:0000256" key="1">
    <source>
        <dbReference type="SAM" id="SignalP"/>
    </source>
</evidence>
<evidence type="ECO:0000313" key="3">
    <source>
        <dbReference type="EMBL" id="TWX67911.1"/>
    </source>
</evidence>
<keyword evidence="1" id="KW-0732">Signal</keyword>
<evidence type="ECO:0000259" key="2">
    <source>
        <dbReference type="Pfam" id="PF07589"/>
    </source>
</evidence>
<dbReference type="Pfam" id="PF07589">
    <property type="entry name" value="PEP-CTERM"/>
    <property type="match status" value="1"/>
</dbReference>
<sequence length="230" mass="24513">MKNKFLQTAVVGLIMLASSANAGIIASTDFDDRTVAGDTASTLDWILDGLSSPGDLSADYNLFDTTDSADKFAVDRNLSNEGDWIVNIALNVLSLNNISLSSLTLDAYIFNNSGNFQGQQRNLDIAISLFDSSNTLLKEFTLLDDIYANNGAFTNPNGHNVSVDLEGYSLLASNDYILRLTGSGEGNGNNAGFDNLVINGDLTSVPEPTSLAIFALGIMGLAARRLKKQS</sequence>
<evidence type="ECO:0000313" key="4">
    <source>
        <dbReference type="Proteomes" id="UP000321822"/>
    </source>
</evidence>
<feature type="signal peptide" evidence="1">
    <location>
        <begin position="1"/>
        <end position="22"/>
    </location>
</feature>
<comment type="caution">
    <text evidence="3">The sequence shown here is derived from an EMBL/GenBank/DDBJ whole genome shotgun (WGS) entry which is preliminary data.</text>
</comment>
<gene>
    <name evidence="3" type="ORF">ESZ36_11540</name>
</gene>
<dbReference type="OrthoDB" id="6228933at2"/>
<dbReference type="NCBIfam" id="TIGR02595">
    <property type="entry name" value="PEP_CTERM"/>
    <property type="match status" value="1"/>
</dbReference>
<protein>
    <submittedName>
        <fullName evidence="3">PEP-CTERM sorting domain-containing protein</fullName>
    </submittedName>
</protein>
<accession>A0A5C6QGK6</accession>
<reference evidence="3 4" key="1">
    <citation type="submission" date="2019-07" db="EMBL/GenBank/DDBJ databases">
        <title>Genomes of sea-ice associated Colwellia species.</title>
        <authorList>
            <person name="Bowman J.P."/>
        </authorList>
    </citation>
    <scope>NUCLEOTIDE SEQUENCE [LARGE SCALE GENOMIC DNA]</scope>
    <source>
        <strain evidence="3 4">ACAM 459</strain>
    </source>
</reference>
<proteinExistence type="predicted"/>
<organism evidence="3 4">
    <name type="scientific">Colwellia demingiae</name>
    <dbReference type="NCBI Taxonomy" id="89401"/>
    <lineage>
        <taxon>Bacteria</taxon>
        <taxon>Pseudomonadati</taxon>
        <taxon>Pseudomonadota</taxon>
        <taxon>Gammaproteobacteria</taxon>
        <taxon>Alteromonadales</taxon>
        <taxon>Colwelliaceae</taxon>
        <taxon>Colwellia</taxon>
    </lineage>
</organism>
<dbReference type="RefSeq" id="WP_146787884.1">
    <property type="nucleotide sequence ID" value="NZ_VOLT01000005.1"/>
</dbReference>